<evidence type="ECO:0000313" key="2">
    <source>
        <dbReference type="EMBL" id="GAA5152173.1"/>
    </source>
</evidence>
<accession>A0ABP9PZ19</accession>
<evidence type="ECO:0000313" key="3">
    <source>
        <dbReference type="Proteomes" id="UP001428817"/>
    </source>
</evidence>
<gene>
    <name evidence="2" type="ORF">GCM10023321_20440</name>
</gene>
<reference evidence="3" key="1">
    <citation type="journal article" date="2019" name="Int. J. Syst. Evol. Microbiol.">
        <title>The Global Catalogue of Microorganisms (GCM) 10K type strain sequencing project: providing services to taxonomists for standard genome sequencing and annotation.</title>
        <authorList>
            <consortium name="The Broad Institute Genomics Platform"/>
            <consortium name="The Broad Institute Genome Sequencing Center for Infectious Disease"/>
            <person name="Wu L."/>
            <person name="Ma J."/>
        </authorList>
    </citation>
    <scope>NUCLEOTIDE SEQUENCE [LARGE SCALE GENOMIC DNA]</scope>
    <source>
        <strain evidence="3">JCM 18303</strain>
    </source>
</reference>
<dbReference type="InterPro" id="IPR045598">
    <property type="entry name" value="DUF6457"/>
</dbReference>
<evidence type="ECO:0000259" key="1">
    <source>
        <dbReference type="Pfam" id="PF20058"/>
    </source>
</evidence>
<dbReference type="Proteomes" id="UP001428817">
    <property type="component" value="Unassembled WGS sequence"/>
</dbReference>
<proteinExistence type="predicted"/>
<dbReference type="Pfam" id="PF20058">
    <property type="entry name" value="DUF6457"/>
    <property type="match status" value="1"/>
</dbReference>
<feature type="domain" description="DUF6457" evidence="1">
    <location>
        <begin position="2"/>
        <end position="82"/>
    </location>
</feature>
<dbReference type="RefSeq" id="WP_185066519.1">
    <property type="nucleotide sequence ID" value="NZ_BAABJP010000007.1"/>
</dbReference>
<dbReference type="EMBL" id="BAABJP010000007">
    <property type="protein sequence ID" value="GAA5152173.1"/>
    <property type="molecule type" value="Genomic_DNA"/>
</dbReference>
<comment type="caution">
    <text evidence="2">The sequence shown here is derived from an EMBL/GenBank/DDBJ whole genome shotgun (WGS) entry which is preliminary data.</text>
</comment>
<protein>
    <recommendedName>
        <fullName evidence="1">DUF6457 domain-containing protein</fullName>
    </recommendedName>
</protein>
<organism evidence="2 3">
    <name type="scientific">Pseudonocardia eucalypti</name>
    <dbReference type="NCBI Taxonomy" id="648755"/>
    <lineage>
        <taxon>Bacteria</taxon>
        <taxon>Bacillati</taxon>
        <taxon>Actinomycetota</taxon>
        <taxon>Actinomycetes</taxon>
        <taxon>Pseudonocardiales</taxon>
        <taxon>Pseudonocardiaceae</taxon>
        <taxon>Pseudonocardia</taxon>
    </lineage>
</organism>
<name>A0ABP9PZ19_9PSEU</name>
<keyword evidence="3" id="KW-1185">Reference proteome</keyword>
<sequence>MNTMETWIAEVCAELGIDLADQKATTAQVLDLTKDVAHGVARPAAPVTAFLVGLAAARTDDPDAAVADLCTRLAARASGWSGEG</sequence>